<keyword evidence="6 8" id="KW-1133">Transmembrane helix</keyword>
<organism evidence="11 12">
    <name type="scientific">Nitratireductor aquimarinus</name>
    <dbReference type="NCBI Taxonomy" id="889300"/>
    <lineage>
        <taxon>Bacteria</taxon>
        <taxon>Pseudomonadati</taxon>
        <taxon>Pseudomonadota</taxon>
        <taxon>Alphaproteobacteria</taxon>
        <taxon>Hyphomicrobiales</taxon>
        <taxon>Phyllobacteriaceae</taxon>
        <taxon>Nitratireductor</taxon>
    </lineage>
</organism>
<sequence length="563" mass="58674">MTRSRNLRAVAALFWAGNRNKLLAGALLSLATVLCGIALLGLSGWFIAATAIAGLSVATALAFDVFAPSAGIRFLALARTASRYGERIVTHDATLEVLAELRERLFRGWAVAGAARAMMARPARLLFRLTIDIDALDSLYLRVMVPLFSAAGAALVAGLALGFINVRLGLGVALFLLAVGLGVPAFAARHAERPARRRAHALEVLRARSIDLVRGQGELVMAGRLDAQSMSIAEADARLANADDAMNRTETGVSVALGVAGAVLLAAVLLVVATLAEAGQIGAPVAALALLVALTATEPFAALRRGAVELGRTLMAVRRVGPRLNGEESAPANKIPQDAGIAIRLEGVTARHAGAAEVALADVSLCIERGERIALVGQSGAGKSSLLSVIAGELAADQGDVASLPATLFTQRTELFHDTLRSNLALSNPAADDDAMLAALGAAGLSRHLASLSAGLDTWLGEGGAGFSSGQARRLAMARLVLRDAPVWLLDEPTEGLDRETANDVIARVANYASGKTLMVSTHIRREAEGADRILHMNNGRIVADVRRGTADYESLLDGLRPD</sequence>
<dbReference type="PROSITE" id="PS50929">
    <property type="entry name" value="ABC_TM1F"/>
    <property type="match status" value="1"/>
</dbReference>
<dbReference type="RefSeq" id="WP_317561549.1">
    <property type="nucleotide sequence ID" value="NZ_JAWLIP010000005.1"/>
</dbReference>
<dbReference type="SMART" id="SM00382">
    <property type="entry name" value="AAA"/>
    <property type="match status" value="1"/>
</dbReference>
<feature type="domain" description="ABC transporter" evidence="9">
    <location>
        <begin position="343"/>
        <end position="559"/>
    </location>
</feature>
<name>A0ABU4ALY1_9HYPH</name>
<keyword evidence="5 11" id="KW-0067">ATP-binding</keyword>
<evidence type="ECO:0000256" key="8">
    <source>
        <dbReference type="SAM" id="Phobius"/>
    </source>
</evidence>
<keyword evidence="7 8" id="KW-0472">Membrane</keyword>
<evidence type="ECO:0000256" key="5">
    <source>
        <dbReference type="ARBA" id="ARBA00022840"/>
    </source>
</evidence>
<dbReference type="InterPro" id="IPR011527">
    <property type="entry name" value="ABC1_TM_dom"/>
</dbReference>
<dbReference type="PANTHER" id="PTHR43394">
    <property type="entry name" value="ATP-DEPENDENT PERMEASE MDL1, MITOCHONDRIAL"/>
    <property type="match status" value="1"/>
</dbReference>
<comment type="similarity">
    <text evidence="2">Belongs to the ABC transporter superfamily.</text>
</comment>
<feature type="transmembrane region" description="Helical" evidence="8">
    <location>
        <begin position="139"/>
        <end position="164"/>
    </location>
</feature>
<evidence type="ECO:0000259" key="9">
    <source>
        <dbReference type="PROSITE" id="PS50893"/>
    </source>
</evidence>
<dbReference type="Proteomes" id="UP001185659">
    <property type="component" value="Unassembled WGS sequence"/>
</dbReference>
<comment type="subcellular location">
    <subcellularLocation>
        <location evidence="1">Cell membrane</location>
        <topology evidence="1">Multi-pass membrane protein</topology>
    </subcellularLocation>
</comment>
<dbReference type="InterPro" id="IPR036640">
    <property type="entry name" value="ABC1_TM_sf"/>
</dbReference>
<dbReference type="GO" id="GO:0005524">
    <property type="term" value="F:ATP binding"/>
    <property type="evidence" value="ECO:0007669"/>
    <property type="project" value="UniProtKB-KW"/>
</dbReference>
<dbReference type="PROSITE" id="PS00211">
    <property type="entry name" value="ABC_TRANSPORTER_1"/>
    <property type="match status" value="1"/>
</dbReference>
<dbReference type="PANTHER" id="PTHR43394:SF1">
    <property type="entry name" value="ATP-BINDING CASSETTE SUB-FAMILY B MEMBER 10, MITOCHONDRIAL"/>
    <property type="match status" value="1"/>
</dbReference>
<reference evidence="11 12" key="1">
    <citation type="submission" date="2023-10" db="EMBL/GenBank/DDBJ databases">
        <authorList>
            <person name="Venkata Ramana C."/>
            <person name="Sasikala C."/>
            <person name="Dhurka M."/>
        </authorList>
    </citation>
    <scope>NUCLEOTIDE SEQUENCE [LARGE SCALE GENOMIC DNA]</scope>
    <source>
        <strain evidence="11 12">KCTC 32151</strain>
    </source>
</reference>
<evidence type="ECO:0000256" key="7">
    <source>
        <dbReference type="ARBA" id="ARBA00023136"/>
    </source>
</evidence>
<evidence type="ECO:0000313" key="12">
    <source>
        <dbReference type="Proteomes" id="UP001185659"/>
    </source>
</evidence>
<dbReference type="EMBL" id="JAWLIP010000005">
    <property type="protein sequence ID" value="MDV6227240.1"/>
    <property type="molecule type" value="Genomic_DNA"/>
</dbReference>
<dbReference type="SUPFAM" id="SSF90123">
    <property type="entry name" value="ABC transporter transmembrane region"/>
    <property type="match status" value="1"/>
</dbReference>
<dbReference type="InterPro" id="IPR003439">
    <property type="entry name" value="ABC_transporter-like_ATP-bd"/>
</dbReference>
<accession>A0ABU4ALY1</accession>
<evidence type="ECO:0000256" key="1">
    <source>
        <dbReference type="ARBA" id="ARBA00004651"/>
    </source>
</evidence>
<evidence type="ECO:0000256" key="4">
    <source>
        <dbReference type="ARBA" id="ARBA00022741"/>
    </source>
</evidence>
<evidence type="ECO:0000256" key="6">
    <source>
        <dbReference type="ARBA" id="ARBA00022989"/>
    </source>
</evidence>
<feature type="domain" description="ABC transmembrane type-1" evidence="10">
    <location>
        <begin position="23"/>
        <end position="312"/>
    </location>
</feature>
<proteinExistence type="inferred from homology"/>
<keyword evidence="4" id="KW-0547">Nucleotide-binding</keyword>
<feature type="transmembrane region" description="Helical" evidence="8">
    <location>
        <begin position="45"/>
        <end position="67"/>
    </location>
</feature>
<protein>
    <submittedName>
        <fullName evidence="11">ATP-binding cassette domain-containing protein</fullName>
    </submittedName>
</protein>
<gene>
    <name evidence="11" type="ORF">R2G56_13160</name>
</gene>
<feature type="transmembrane region" description="Helical" evidence="8">
    <location>
        <begin position="255"/>
        <end position="275"/>
    </location>
</feature>
<evidence type="ECO:0000256" key="2">
    <source>
        <dbReference type="ARBA" id="ARBA00005417"/>
    </source>
</evidence>
<dbReference type="PROSITE" id="PS50893">
    <property type="entry name" value="ABC_TRANSPORTER_2"/>
    <property type="match status" value="1"/>
</dbReference>
<dbReference type="InterPro" id="IPR027417">
    <property type="entry name" value="P-loop_NTPase"/>
</dbReference>
<dbReference type="Gene3D" id="3.40.50.300">
    <property type="entry name" value="P-loop containing nucleotide triphosphate hydrolases"/>
    <property type="match status" value="1"/>
</dbReference>
<evidence type="ECO:0000256" key="3">
    <source>
        <dbReference type="ARBA" id="ARBA00022692"/>
    </source>
</evidence>
<dbReference type="InterPro" id="IPR017871">
    <property type="entry name" value="ABC_transporter-like_CS"/>
</dbReference>
<evidence type="ECO:0000313" key="11">
    <source>
        <dbReference type="EMBL" id="MDV6227240.1"/>
    </source>
</evidence>
<evidence type="ECO:0000259" key="10">
    <source>
        <dbReference type="PROSITE" id="PS50929"/>
    </source>
</evidence>
<dbReference type="Gene3D" id="1.20.1560.10">
    <property type="entry name" value="ABC transporter type 1, transmembrane domain"/>
    <property type="match status" value="1"/>
</dbReference>
<keyword evidence="3 8" id="KW-0812">Transmembrane</keyword>
<dbReference type="Pfam" id="PF00005">
    <property type="entry name" value="ABC_tran"/>
    <property type="match status" value="1"/>
</dbReference>
<dbReference type="InterPro" id="IPR039421">
    <property type="entry name" value="Type_1_exporter"/>
</dbReference>
<keyword evidence="12" id="KW-1185">Reference proteome</keyword>
<comment type="caution">
    <text evidence="11">The sequence shown here is derived from an EMBL/GenBank/DDBJ whole genome shotgun (WGS) entry which is preliminary data.</text>
</comment>
<feature type="transmembrane region" description="Helical" evidence="8">
    <location>
        <begin position="170"/>
        <end position="188"/>
    </location>
</feature>
<feature type="transmembrane region" description="Helical" evidence="8">
    <location>
        <begin position="281"/>
        <end position="303"/>
    </location>
</feature>
<dbReference type="InterPro" id="IPR003593">
    <property type="entry name" value="AAA+_ATPase"/>
</dbReference>
<dbReference type="SUPFAM" id="SSF52540">
    <property type="entry name" value="P-loop containing nucleoside triphosphate hydrolases"/>
    <property type="match status" value="1"/>
</dbReference>